<dbReference type="GO" id="GO:0004674">
    <property type="term" value="F:protein serine/threonine kinase activity"/>
    <property type="evidence" value="ECO:0007669"/>
    <property type="project" value="UniProtKB-KW"/>
</dbReference>
<dbReference type="Gene3D" id="3.30.200.20">
    <property type="entry name" value="Phosphorylase Kinase, domain 1"/>
    <property type="match status" value="1"/>
</dbReference>
<dbReference type="GO" id="GO:0010506">
    <property type="term" value="P:regulation of autophagy"/>
    <property type="evidence" value="ECO:0007669"/>
    <property type="project" value="InterPro"/>
</dbReference>
<dbReference type="GO" id="GO:0061709">
    <property type="term" value="P:reticulophagy"/>
    <property type="evidence" value="ECO:0007669"/>
    <property type="project" value="TreeGrafter"/>
</dbReference>
<dbReference type="GO" id="GO:0005776">
    <property type="term" value="C:autophagosome"/>
    <property type="evidence" value="ECO:0007669"/>
    <property type="project" value="TreeGrafter"/>
</dbReference>
<keyword evidence="9" id="KW-0723">Serine/threonine-protein kinase</keyword>
<feature type="region of interest" description="Disordered" evidence="7">
    <location>
        <begin position="425"/>
        <end position="459"/>
    </location>
</feature>
<accession>A0AAF0EZH2</accession>
<evidence type="ECO:0000256" key="3">
    <source>
        <dbReference type="ARBA" id="ARBA00022741"/>
    </source>
</evidence>
<feature type="compositionally biased region" description="Basic and acidic residues" evidence="7">
    <location>
        <begin position="349"/>
        <end position="373"/>
    </location>
</feature>
<dbReference type="PANTHER" id="PTHR24348:SF22">
    <property type="entry name" value="NON-SPECIFIC SERINE_THREONINE PROTEIN KINASE"/>
    <property type="match status" value="1"/>
</dbReference>
<dbReference type="GO" id="GO:0000422">
    <property type="term" value="P:autophagy of mitochondrion"/>
    <property type="evidence" value="ECO:0007669"/>
    <property type="project" value="TreeGrafter"/>
</dbReference>
<dbReference type="GO" id="GO:0034045">
    <property type="term" value="C:phagophore assembly site membrane"/>
    <property type="evidence" value="ECO:0007669"/>
    <property type="project" value="TreeGrafter"/>
</dbReference>
<dbReference type="GO" id="GO:0042594">
    <property type="term" value="P:response to starvation"/>
    <property type="evidence" value="ECO:0007669"/>
    <property type="project" value="TreeGrafter"/>
</dbReference>
<dbReference type="Proteomes" id="UP001217754">
    <property type="component" value="Chromosome 5"/>
</dbReference>
<dbReference type="InterPro" id="IPR011009">
    <property type="entry name" value="Kinase-like_dom_sf"/>
</dbReference>
<evidence type="ECO:0000256" key="5">
    <source>
        <dbReference type="ARBA" id="ARBA00022840"/>
    </source>
</evidence>
<dbReference type="InterPro" id="IPR022708">
    <property type="entry name" value="Atg1-like_tMIT"/>
</dbReference>
<dbReference type="EC" id="2.7.11.1" evidence="1"/>
<feature type="region of interest" description="Disordered" evidence="7">
    <location>
        <begin position="333"/>
        <end position="391"/>
    </location>
</feature>
<dbReference type="SUPFAM" id="SSF56112">
    <property type="entry name" value="Protein kinase-like (PK-like)"/>
    <property type="match status" value="1"/>
</dbReference>
<evidence type="ECO:0000259" key="8">
    <source>
        <dbReference type="SMART" id="SM00220"/>
    </source>
</evidence>
<feature type="region of interest" description="Disordered" evidence="7">
    <location>
        <begin position="251"/>
        <end position="280"/>
    </location>
</feature>
<dbReference type="InterPro" id="IPR008271">
    <property type="entry name" value="Ser/Thr_kinase_AS"/>
</dbReference>
<keyword evidence="5" id="KW-0067">ATP-binding</keyword>
<evidence type="ECO:0000256" key="7">
    <source>
        <dbReference type="SAM" id="MobiDB-lite"/>
    </source>
</evidence>
<evidence type="ECO:0000256" key="6">
    <source>
        <dbReference type="ARBA" id="ARBA00030237"/>
    </source>
</evidence>
<proteinExistence type="predicted"/>
<dbReference type="SMART" id="SM00220">
    <property type="entry name" value="S_TKc"/>
    <property type="match status" value="1"/>
</dbReference>
<dbReference type="PROSITE" id="PS00108">
    <property type="entry name" value="PROTEIN_KINASE_ST"/>
    <property type="match status" value="1"/>
</dbReference>
<evidence type="ECO:0000313" key="10">
    <source>
        <dbReference type="Proteomes" id="UP001217754"/>
    </source>
</evidence>
<dbReference type="Pfam" id="PF00069">
    <property type="entry name" value="Pkinase"/>
    <property type="match status" value="1"/>
</dbReference>
<dbReference type="EMBL" id="CP119962">
    <property type="protein sequence ID" value="WFD39865.1"/>
    <property type="molecule type" value="Genomic_DNA"/>
</dbReference>
<keyword evidence="4 9" id="KW-0418">Kinase</keyword>
<keyword evidence="10" id="KW-1185">Reference proteome</keyword>
<name>A0AAF0EZH2_9BASI</name>
<gene>
    <name evidence="9" type="primary">ATG1</name>
    <name evidence="9" type="ORF">MJAP1_002846</name>
</gene>
<protein>
    <recommendedName>
        <fullName evidence="1">non-specific serine/threonine protein kinase</fullName>
        <ecNumber evidence="1">2.7.11.1</ecNumber>
    </recommendedName>
    <alternativeName>
        <fullName evidence="6">Autophagy-related protein 1</fullName>
    </alternativeName>
</protein>
<dbReference type="GeneID" id="85226497"/>
<organism evidence="9 10">
    <name type="scientific">Malassezia japonica</name>
    <dbReference type="NCBI Taxonomy" id="223818"/>
    <lineage>
        <taxon>Eukaryota</taxon>
        <taxon>Fungi</taxon>
        <taxon>Dikarya</taxon>
        <taxon>Basidiomycota</taxon>
        <taxon>Ustilaginomycotina</taxon>
        <taxon>Malasseziomycetes</taxon>
        <taxon>Malasseziales</taxon>
        <taxon>Malasseziaceae</taxon>
        <taxon>Malassezia</taxon>
    </lineage>
</organism>
<sequence length="744" mass="82080">MTSERNGEPISDPPRQLVAVKSVTRAKLSPKLLENLEGEISILTSMRHTNIVDLRDCLYTDDYIHMIMEYCPGGDLSQYIRKRGDVAPWSGDALSNPLAAAQRRLFPHPEDGGLNDAMVRSFLTQLASALRFLRSRDIVHRDIKPQNLLLRIPDDECLESGHPREIPQIKVADFGFARSLPAASLAKTLCGSPLYMAPEILRYEKYDAKADLWSVGAVLYEMSVGKPPFRATNHVELLRRIEQSNDRIKFPDERSQQSLQRDATRRRLNGEPPRLPPHEVAPDIKALIRKLLKRHPVERVSFDEFFHDDIIVSVPYVGRAIIKDDLAASMLSDHTYTSSHDPPAPAEQASKEDRPSLVHPREEGHEGDMEMRDTSPSYPPSAPAQHDSPPANEARDYVLVDKKDAETNGALANRLMDMPLHDRSRTTNTAFGFEPGAEAKPTPPLPLPKRAEGQERGALPPSALSRAISLAGNHLFGSPRPEHADPVRSASFQDPSTVQPLSGKPMSMPATTTHAAPFADASDDDLAAMLKGFAQKSYVLSEFADAKISEYNNGSRLPQGGISPVGSSPNSAALHMQENTAAEGLALYVRALSFLQRGLTAINGYAESLQDTDPTAEMRELAYWFRARFNECYERSMYARSCCSSHTLPDSIQHVDRQIFDKALELARAAALDELEGNRDGLHWDPTSCMLAYETASSLLLGLLDPSEDRMGLSTNSVSTVEKFLKSINKRLGALQLASAGATA</sequence>
<keyword evidence="2 9" id="KW-0808">Transferase</keyword>
<dbReference type="InterPro" id="IPR000719">
    <property type="entry name" value="Prot_kinase_dom"/>
</dbReference>
<dbReference type="RefSeq" id="XP_060122762.1">
    <property type="nucleotide sequence ID" value="XM_060266779.1"/>
</dbReference>
<dbReference type="GO" id="GO:0005524">
    <property type="term" value="F:ATP binding"/>
    <property type="evidence" value="ECO:0007669"/>
    <property type="project" value="UniProtKB-KW"/>
</dbReference>
<feature type="domain" description="Protein kinase" evidence="8">
    <location>
        <begin position="4"/>
        <end position="311"/>
    </location>
</feature>
<dbReference type="GO" id="GO:0005829">
    <property type="term" value="C:cytosol"/>
    <property type="evidence" value="ECO:0007669"/>
    <property type="project" value="TreeGrafter"/>
</dbReference>
<keyword evidence="3" id="KW-0547">Nucleotide-binding</keyword>
<feature type="region of interest" description="Disordered" evidence="7">
    <location>
        <begin position="477"/>
        <end position="504"/>
    </location>
</feature>
<evidence type="ECO:0000256" key="1">
    <source>
        <dbReference type="ARBA" id="ARBA00012513"/>
    </source>
</evidence>
<evidence type="ECO:0000256" key="2">
    <source>
        <dbReference type="ARBA" id="ARBA00022679"/>
    </source>
</evidence>
<dbReference type="PANTHER" id="PTHR24348">
    <property type="entry name" value="SERINE/THREONINE-PROTEIN KINASE UNC-51-RELATED"/>
    <property type="match status" value="1"/>
</dbReference>
<dbReference type="AlphaFoldDB" id="A0AAF0EZH2"/>
<feature type="compositionally biased region" description="Polar residues" evidence="7">
    <location>
        <begin position="490"/>
        <end position="500"/>
    </location>
</feature>
<dbReference type="InterPro" id="IPR048941">
    <property type="entry name" value="ATG1-like_MIT2"/>
</dbReference>
<dbReference type="Gene3D" id="1.10.510.10">
    <property type="entry name" value="Transferase(Phosphotransferase) domain 1"/>
    <property type="match status" value="1"/>
</dbReference>
<dbReference type="Pfam" id="PF21127">
    <property type="entry name" value="ATG1-like_MIT2"/>
    <property type="match status" value="1"/>
</dbReference>
<dbReference type="Pfam" id="PF12063">
    <property type="entry name" value="ATG1-like_MIT1"/>
    <property type="match status" value="1"/>
</dbReference>
<dbReference type="GO" id="GO:0034727">
    <property type="term" value="P:piecemeal microautophagy of the nucleus"/>
    <property type="evidence" value="ECO:0007669"/>
    <property type="project" value="TreeGrafter"/>
</dbReference>
<evidence type="ECO:0000256" key="4">
    <source>
        <dbReference type="ARBA" id="ARBA00022777"/>
    </source>
</evidence>
<dbReference type="InterPro" id="IPR045269">
    <property type="entry name" value="Atg1-like"/>
</dbReference>
<reference evidence="9" key="1">
    <citation type="submission" date="2023-03" db="EMBL/GenBank/DDBJ databases">
        <title>Mating type loci evolution in Malassezia.</title>
        <authorList>
            <person name="Coelho M.A."/>
        </authorList>
    </citation>
    <scope>NUCLEOTIDE SEQUENCE</scope>
    <source>
        <strain evidence="9">CBS 9431</strain>
    </source>
</reference>
<dbReference type="GO" id="GO:0000045">
    <property type="term" value="P:autophagosome assembly"/>
    <property type="evidence" value="ECO:0007669"/>
    <property type="project" value="TreeGrafter"/>
</dbReference>
<evidence type="ECO:0000313" key="9">
    <source>
        <dbReference type="EMBL" id="WFD39865.1"/>
    </source>
</evidence>